<comment type="caution">
    <text evidence="8">The sequence shown here is derived from an EMBL/GenBank/DDBJ whole genome shotgun (WGS) entry which is preliminary data.</text>
</comment>
<feature type="transmembrane region" description="Helical" evidence="7">
    <location>
        <begin position="314"/>
        <end position="332"/>
    </location>
</feature>
<organism evidence="8 9">
    <name type="scientific">Sporothrix brasiliensis 5110</name>
    <dbReference type="NCBI Taxonomy" id="1398154"/>
    <lineage>
        <taxon>Eukaryota</taxon>
        <taxon>Fungi</taxon>
        <taxon>Dikarya</taxon>
        <taxon>Ascomycota</taxon>
        <taxon>Pezizomycotina</taxon>
        <taxon>Sordariomycetes</taxon>
        <taxon>Sordariomycetidae</taxon>
        <taxon>Ophiostomatales</taxon>
        <taxon>Ophiostomataceae</taxon>
        <taxon>Sporothrix</taxon>
    </lineage>
</organism>
<keyword evidence="3 7" id="KW-0812">Transmembrane</keyword>
<evidence type="ECO:0000256" key="3">
    <source>
        <dbReference type="ARBA" id="ARBA00022692"/>
    </source>
</evidence>
<dbReference type="OrthoDB" id="28755at2759"/>
<dbReference type="Proteomes" id="UP000031575">
    <property type="component" value="Unassembled WGS sequence"/>
</dbReference>
<feature type="transmembrane region" description="Helical" evidence="7">
    <location>
        <begin position="153"/>
        <end position="169"/>
    </location>
</feature>
<protein>
    <submittedName>
        <fullName evidence="8">Solute carrier family 45, member 1/2/4</fullName>
    </submittedName>
</protein>
<feature type="transmembrane region" description="Helical" evidence="7">
    <location>
        <begin position="222"/>
        <end position="240"/>
    </location>
</feature>
<evidence type="ECO:0000256" key="4">
    <source>
        <dbReference type="ARBA" id="ARBA00022989"/>
    </source>
</evidence>
<dbReference type="PANTHER" id="PTHR19432">
    <property type="entry name" value="SUGAR TRANSPORTER"/>
    <property type="match status" value="1"/>
</dbReference>
<dbReference type="GO" id="GO:0005886">
    <property type="term" value="C:plasma membrane"/>
    <property type="evidence" value="ECO:0007669"/>
    <property type="project" value="TreeGrafter"/>
</dbReference>
<dbReference type="Pfam" id="PF13347">
    <property type="entry name" value="MFS_2"/>
    <property type="match status" value="1"/>
</dbReference>
<feature type="transmembrane region" description="Helical" evidence="7">
    <location>
        <begin position="270"/>
        <end position="293"/>
    </location>
</feature>
<name>A0A0C2IS53_9PEZI</name>
<dbReference type="RefSeq" id="XP_040615847.1">
    <property type="nucleotide sequence ID" value="XM_040763021.1"/>
</dbReference>
<dbReference type="InterPro" id="IPR036259">
    <property type="entry name" value="MFS_trans_sf"/>
</dbReference>
<dbReference type="GeneID" id="63677942"/>
<feature type="transmembrane region" description="Helical" evidence="7">
    <location>
        <begin position="516"/>
        <end position="536"/>
    </location>
</feature>
<feature type="compositionally biased region" description="Basic and acidic residues" evidence="6">
    <location>
        <begin position="109"/>
        <end position="118"/>
    </location>
</feature>
<comment type="subcellular location">
    <subcellularLocation>
        <location evidence="1">Membrane</location>
        <topology evidence="1">Multi-pass membrane protein</topology>
    </subcellularLocation>
</comment>
<dbReference type="EMBL" id="AWTV01000010">
    <property type="protein sequence ID" value="KIH87837.1"/>
    <property type="molecule type" value="Genomic_DNA"/>
</dbReference>
<accession>A0A0C2IS53</accession>
<keyword evidence="5 7" id="KW-0472">Membrane</keyword>
<evidence type="ECO:0000256" key="6">
    <source>
        <dbReference type="SAM" id="MobiDB-lite"/>
    </source>
</evidence>
<dbReference type="VEuPathDB" id="FungiDB:SPBR_04744"/>
<feature type="transmembrane region" description="Helical" evidence="7">
    <location>
        <begin position="645"/>
        <end position="667"/>
    </location>
</feature>
<evidence type="ECO:0000256" key="2">
    <source>
        <dbReference type="ARBA" id="ARBA00022448"/>
    </source>
</evidence>
<keyword evidence="4 7" id="KW-1133">Transmembrane helix</keyword>
<keyword evidence="9" id="KW-1185">Reference proteome</keyword>
<feature type="transmembrane region" description="Helical" evidence="7">
    <location>
        <begin position="352"/>
        <end position="371"/>
    </location>
</feature>
<evidence type="ECO:0000313" key="9">
    <source>
        <dbReference type="Proteomes" id="UP000031575"/>
    </source>
</evidence>
<evidence type="ECO:0000256" key="7">
    <source>
        <dbReference type="SAM" id="Phobius"/>
    </source>
</evidence>
<sequence length="717" mass="76897">MKRKPGILSLVSARSHDVRESNSTPLWWKAVVGNSGLPSASLKERNSQDEKRQFGHLGIGTSYTRYGYDDNDDDDEGSFITISERDGDKANGCPYENGSPSGTEYDDERPDRTPSPELHGHSHLFFGVGRTPETMASWSGQPSVKGATETTRMMLLTAASMGIAFTWGVEMTYCTPYLLSLGLTKGQASLIWLAGPLSGLIVQPVIGVVSDQSTAKWGRRRPFMAIGSIIVVAGLLILSFTREIVSYLLGAGRNSDATPSVVDAVSPTTAHGNVVICVAVLALYVTDFAINAVMSCNRSLLVDTLPLEKQQDGAAWASRMAAFGHLVGYAAGAIDLVKMLGPAYGDTQFKKLSSVAALSILVTVGITCWAVTERVLLKSALGGPNGAADSVMAKLIKIFRQIWSTLLTLPPRIQAICWAVFWGWIGWFPFVVYSSTWVGETYFRYDAPEGAASTDVVGEMGRIGSYALTTYSAMTVLASAILPLFVRSPYTDSFTKRPPASMARFVELIDKSRPELLTVWTCGHLMFACSMFMAPFARSFRFATILVTLCGIPWTVVTWAPTALLGVEVNKLTGGPSAASKPLNRRPSNASPVSIPLGVLSTTSGDNTRGKRDSPSPRRLEHSGKSSEPAAVSTGELSGIYFGILNIYTTLPQLLGNLLSAFVFAVLEPGKSPELATDAHPSEHHGTDGPNAIAVTLFIGAIFAVVGAVSTRKLTRL</sequence>
<gene>
    <name evidence="8" type="ORF">SPBR_04744</name>
</gene>
<feature type="transmembrane region" description="Helical" evidence="7">
    <location>
        <begin position="415"/>
        <end position="433"/>
    </location>
</feature>
<dbReference type="GO" id="GO:0008506">
    <property type="term" value="F:sucrose:proton symporter activity"/>
    <property type="evidence" value="ECO:0007669"/>
    <property type="project" value="TreeGrafter"/>
</dbReference>
<feature type="region of interest" description="Disordered" evidence="6">
    <location>
        <begin position="83"/>
        <end position="118"/>
    </location>
</feature>
<dbReference type="SUPFAM" id="SSF103473">
    <property type="entry name" value="MFS general substrate transporter"/>
    <property type="match status" value="1"/>
</dbReference>
<dbReference type="AlphaFoldDB" id="A0A0C2IS53"/>
<feature type="transmembrane region" description="Helical" evidence="7">
    <location>
        <begin position="189"/>
        <end position="210"/>
    </location>
</feature>
<evidence type="ECO:0000256" key="1">
    <source>
        <dbReference type="ARBA" id="ARBA00004141"/>
    </source>
</evidence>
<evidence type="ECO:0000313" key="8">
    <source>
        <dbReference type="EMBL" id="KIH87837.1"/>
    </source>
</evidence>
<evidence type="ECO:0000256" key="5">
    <source>
        <dbReference type="ARBA" id="ARBA00023136"/>
    </source>
</evidence>
<dbReference type="HOGENOM" id="CLU_018303_0_0_1"/>
<feature type="region of interest" description="Disordered" evidence="6">
    <location>
        <begin position="576"/>
        <end position="631"/>
    </location>
</feature>
<dbReference type="Gene3D" id="1.20.1250.20">
    <property type="entry name" value="MFS general substrate transporter like domains"/>
    <property type="match status" value="1"/>
</dbReference>
<feature type="compositionally biased region" description="Basic and acidic residues" evidence="6">
    <location>
        <begin position="608"/>
        <end position="625"/>
    </location>
</feature>
<dbReference type="PANTHER" id="PTHR19432:SF76">
    <property type="entry name" value="TRANSPORTER, PUTATIVE (EUROFUNG)-RELATED"/>
    <property type="match status" value="1"/>
</dbReference>
<feature type="transmembrane region" description="Helical" evidence="7">
    <location>
        <begin position="463"/>
        <end position="486"/>
    </location>
</feature>
<reference evidence="8 9" key="1">
    <citation type="journal article" date="2014" name="BMC Genomics">
        <title>Comparative genomics of the major fungal agents of human and animal Sporotrichosis: Sporothrix schenckii and Sporothrix brasiliensis.</title>
        <authorList>
            <person name="Teixeira M.M."/>
            <person name="de Almeida L.G."/>
            <person name="Kubitschek-Barreira P."/>
            <person name="Alves F.L."/>
            <person name="Kioshima E.S."/>
            <person name="Abadio A.K."/>
            <person name="Fernandes L."/>
            <person name="Derengowski L.S."/>
            <person name="Ferreira K.S."/>
            <person name="Souza R.C."/>
            <person name="Ruiz J.C."/>
            <person name="de Andrade N.C."/>
            <person name="Paes H.C."/>
            <person name="Nicola A.M."/>
            <person name="Albuquerque P."/>
            <person name="Gerber A.L."/>
            <person name="Martins V.P."/>
            <person name="Peconick L.D."/>
            <person name="Neto A.V."/>
            <person name="Chaucanez C.B."/>
            <person name="Silva P.A."/>
            <person name="Cunha O.L."/>
            <person name="de Oliveira F.F."/>
            <person name="dos Santos T.C."/>
            <person name="Barros A.L."/>
            <person name="Soares M.A."/>
            <person name="de Oliveira L.M."/>
            <person name="Marini M.M."/>
            <person name="Villalobos-Duno H."/>
            <person name="Cunha M.M."/>
            <person name="de Hoog S."/>
            <person name="da Silveira J.F."/>
            <person name="Henrissat B."/>
            <person name="Nino-Vega G.A."/>
            <person name="Cisalpino P.S."/>
            <person name="Mora-Montes H.M."/>
            <person name="Almeida S.R."/>
            <person name="Stajich J.E."/>
            <person name="Lopes-Bezerra L.M."/>
            <person name="Vasconcelos A.T."/>
            <person name="Felipe M.S."/>
        </authorList>
    </citation>
    <scope>NUCLEOTIDE SEQUENCE [LARGE SCALE GENOMIC DNA]</scope>
    <source>
        <strain evidence="8 9">5110</strain>
    </source>
</reference>
<feature type="transmembrane region" description="Helical" evidence="7">
    <location>
        <begin position="542"/>
        <end position="567"/>
    </location>
</feature>
<feature type="transmembrane region" description="Helical" evidence="7">
    <location>
        <begin position="692"/>
        <end position="711"/>
    </location>
</feature>
<proteinExistence type="predicted"/>
<keyword evidence="2" id="KW-0813">Transport</keyword>